<gene>
    <name evidence="1" type="ORF">S03H2_46567</name>
</gene>
<feature type="non-terminal residue" evidence="1">
    <location>
        <position position="248"/>
    </location>
</feature>
<dbReference type="EMBL" id="BARU01029251">
    <property type="protein sequence ID" value="GAH64755.1"/>
    <property type="molecule type" value="Genomic_DNA"/>
</dbReference>
<reference evidence="1" key="1">
    <citation type="journal article" date="2014" name="Front. Microbiol.">
        <title>High frequency of phylogenetically diverse reductive dehalogenase-homologous genes in deep subseafloor sedimentary metagenomes.</title>
        <authorList>
            <person name="Kawai M."/>
            <person name="Futagami T."/>
            <person name="Toyoda A."/>
            <person name="Takaki Y."/>
            <person name="Nishi S."/>
            <person name="Hori S."/>
            <person name="Arai W."/>
            <person name="Tsubouchi T."/>
            <person name="Morono Y."/>
            <person name="Uchiyama I."/>
            <person name="Ito T."/>
            <person name="Fujiyama A."/>
            <person name="Inagaki F."/>
            <person name="Takami H."/>
        </authorList>
    </citation>
    <scope>NUCLEOTIDE SEQUENCE</scope>
    <source>
        <strain evidence="1">Expedition CK06-06</strain>
    </source>
</reference>
<comment type="caution">
    <text evidence="1">The sequence shown here is derived from an EMBL/GenBank/DDBJ whole genome shotgun (WGS) entry which is preliminary data.</text>
</comment>
<protein>
    <submittedName>
        <fullName evidence="1">Uncharacterized protein</fullName>
    </submittedName>
</protein>
<proteinExistence type="predicted"/>
<sequence length="248" mass="27842">MDDPARYQIARDREKSLGLPVQGEYCYLFHGTLTRNIPLITANGLVPPRPTASGNLARVDKVLASAGYKRSNVPKWIWQSNMHRPTQTAGRVYLSGDYLYAVSNAAASNEVEEGILRNLISWKAEKQRIQLPMMFAYCLPTLEEDLDCSLVVMKLKTDRFRHMGLLSCYSLEMNDYLKEGASTEDAAWSAWENCTSTVILEGETVSPREIVRIDSIRGLHGMWVPAHIPDACIELNNILPRLGISLDV</sequence>
<accession>X1I615</accession>
<evidence type="ECO:0000313" key="1">
    <source>
        <dbReference type="EMBL" id="GAH64755.1"/>
    </source>
</evidence>
<organism evidence="1">
    <name type="scientific">marine sediment metagenome</name>
    <dbReference type="NCBI Taxonomy" id="412755"/>
    <lineage>
        <taxon>unclassified sequences</taxon>
        <taxon>metagenomes</taxon>
        <taxon>ecological metagenomes</taxon>
    </lineage>
</organism>
<name>X1I615_9ZZZZ</name>
<dbReference type="AlphaFoldDB" id="X1I615"/>